<protein>
    <submittedName>
        <fullName evidence="2">DUF2183 domain-containing protein</fullName>
    </submittedName>
</protein>
<organism evidence="2 3">
    <name type="scientific">Ginsengibacter hankyongi</name>
    <dbReference type="NCBI Taxonomy" id="2607284"/>
    <lineage>
        <taxon>Bacteria</taxon>
        <taxon>Pseudomonadati</taxon>
        <taxon>Bacteroidota</taxon>
        <taxon>Chitinophagia</taxon>
        <taxon>Chitinophagales</taxon>
        <taxon>Chitinophagaceae</taxon>
        <taxon>Ginsengibacter</taxon>
    </lineage>
</organism>
<reference evidence="2 3" key="1">
    <citation type="submission" date="2019-09" db="EMBL/GenBank/DDBJ databases">
        <title>Draft genome sequence of Ginsengibacter sp. BR5-29.</title>
        <authorList>
            <person name="Im W.-T."/>
        </authorList>
    </citation>
    <scope>NUCLEOTIDE SEQUENCE [LARGE SCALE GENOMIC DNA]</scope>
    <source>
        <strain evidence="2 3">BR5-29</strain>
    </source>
</reference>
<dbReference type="RefSeq" id="WP_150416881.1">
    <property type="nucleotide sequence ID" value="NZ_VYQF01000012.1"/>
</dbReference>
<accession>A0A5J5IB17</accession>
<dbReference type="EMBL" id="VYQF01000012">
    <property type="protein sequence ID" value="KAA9035460.1"/>
    <property type="molecule type" value="Genomic_DNA"/>
</dbReference>
<comment type="caution">
    <text evidence="2">The sequence shown here is derived from an EMBL/GenBank/DDBJ whole genome shotgun (WGS) entry which is preliminary data.</text>
</comment>
<dbReference type="GO" id="GO:0008195">
    <property type="term" value="F:phosphatidate phosphatase activity"/>
    <property type="evidence" value="ECO:0007669"/>
    <property type="project" value="InterPro"/>
</dbReference>
<feature type="domain" description="Phosphatidate phosphatase APP1 catalytic" evidence="1">
    <location>
        <begin position="154"/>
        <end position="309"/>
    </location>
</feature>
<dbReference type="PANTHER" id="PTHR28208:SF3">
    <property type="entry name" value="PHOSPHATIDATE PHOSPHATASE APP1"/>
    <property type="match status" value="1"/>
</dbReference>
<keyword evidence="3" id="KW-1185">Reference proteome</keyword>
<dbReference type="InterPro" id="IPR052935">
    <property type="entry name" value="Mg2+_PAP"/>
</dbReference>
<dbReference type="PANTHER" id="PTHR28208">
    <property type="entry name" value="PHOSPHATIDATE PHOSPHATASE APP1"/>
    <property type="match status" value="1"/>
</dbReference>
<sequence length="362" mass="42706">MNYKLKYKEKKLSWVKRIKQKILFLFRLNHHPVIVVYNGYGSSDKIFVFGHVLKLSPYMRKTYRQNWVVNIFSMLRLFMVRPYEHAKVSMQWEGRIFHAQSQDDGFFRFEINAVVSSSPGWHNVVVRLGEPKYQAQKICGEGEVYVPFDSKYVFVSDIDDTFLISYSSRLRKRLYVLLTKNARSRKPFQGVVKHYYLLASHGQHIDETNPFFYVSSSEWNLFYFIKEFINKNNLPKGVYLLNVLKRFSEVLRTGQSKHATKFFRIVRLIEAYPKRNFVLFGDDSQEDPNIYAALVEHFPGRIYAIYIRRVQKNNYSPVKKVIDKIITSGTHCCYFIHSEEAITHSVSIGLISENKIDIQQTL</sequence>
<dbReference type="InterPro" id="IPR019236">
    <property type="entry name" value="APP1_cat"/>
</dbReference>
<name>A0A5J5IB17_9BACT</name>
<proteinExistence type="predicted"/>
<dbReference type="Pfam" id="PF09949">
    <property type="entry name" value="APP1_cat"/>
    <property type="match status" value="1"/>
</dbReference>
<dbReference type="AlphaFoldDB" id="A0A5J5IB17"/>
<evidence type="ECO:0000259" key="1">
    <source>
        <dbReference type="Pfam" id="PF09949"/>
    </source>
</evidence>
<gene>
    <name evidence="2" type="ORF">FW778_21090</name>
</gene>
<evidence type="ECO:0000313" key="2">
    <source>
        <dbReference type="EMBL" id="KAA9035460.1"/>
    </source>
</evidence>
<evidence type="ECO:0000313" key="3">
    <source>
        <dbReference type="Proteomes" id="UP000326903"/>
    </source>
</evidence>
<dbReference type="Proteomes" id="UP000326903">
    <property type="component" value="Unassembled WGS sequence"/>
</dbReference>